<dbReference type="GO" id="GO:0031080">
    <property type="term" value="C:nuclear pore outer ring"/>
    <property type="evidence" value="ECO:0007669"/>
    <property type="project" value="TreeGrafter"/>
</dbReference>
<evidence type="ECO:0000256" key="2">
    <source>
        <dbReference type="ARBA" id="ARBA00005573"/>
    </source>
</evidence>
<proteinExistence type="inferred from homology"/>
<keyword evidence="8 10" id="KW-0906">Nuclear pore complex</keyword>
<dbReference type="AlphaFoldDB" id="A0AAD5FLM7"/>
<comment type="subunit">
    <text evidence="10">Component of the nuclear pore complex (NPC).</text>
</comment>
<evidence type="ECO:0000313" key="12">
    <source>
        <dbReference type="Proteomes" id="UP001205998"/>
    </source>
</evidence>
<dbReference type="PANTHER" id="PTHR13373:SF21">
    <property type="entry name" value="NUCLEAR PORE COMPLEX PROTEIN NUP85"/>
    <property type="match status" value="1"/>
</dbReference>
<dbReference type="InterPro" id="IPR011502">
    <property type="entry name" value="Nucleoporin_Nup85"/>
</dbReference>
<sequence>MEELDVEPTTTLIPGAGLKQKHLGFEWGPGDLLMYETNFKLQGPGSGGSDRPFIFWLRRDEDIYSPILRKLFNESHHIFVGLQNIKDDVPSKNKKAQFVSISKNYRSVIRACMEELQQVAVSTTDTQYSNQVSILLAIELIWNLCEVLFIDAAPAGSLLLHLLDWVRLHKADVDEKAREVLQSESPARHHAYWDVVISFVLQGRMDEARQVLQKQASLQPASRATYQLMDSLLHKMPVFNPGSTQTLTEFDMKWRHWHEECDRCLQDNSFASNRQLETICKVLVGDEDALLEQKELLGTWYHLLISRLLFSHPTVKPAELHYYAQSSMDMFLESHSVPEPLDSILLAAFEFDLHQVIKDCSIALNNWWFVAHLTDLLDHCKLLQSHNLHFGSNLREFLVLEYASGLFSHHSLWQLAVDYFDHCPEFGRVYLELQIERVPLETERKALKVLRICEQRQMNEQVRSICKIMAKRALSNNRLGSALSWSIRAKDAAFATLISERFLQDYCTRGSFSDLDLIDNLGPAMLLSDRLTFLGKYREFHRLYEDKKFTEAAKLLLSLMTAKIAPRSFWMTLLIDALPLLEQKEVIFSVDQTHELMFCLEELTSNNNELKSEHRAQDDDDDVESTKLELLRLALARNLAMAIVKEGTVEA</sequence>
<evidence type="ECO:0000256" key="8">
    <source>
        <dbReference type="ARBA" id="ARBA00023132"/>
    </source>
</evidence>
<keyword evidence="4 10" id="KW-0813">Transport</keyword>
<evidence type="ECO:0000256" key="9">
    <source>
        <dbReference type="ARBA" id="ARBA00023242"/>
    </source>
</evidence>
<evidence type="ECO:0000313" key="11">
    <source>
        <dbReference type="EMBL" id="KAI5621730.1"/>
    </source>
</evidence>
<dbReference type="Pfam" id="PF07575">
    <property type="entry name" value="Nucleopor_Nup85"/>
    <property type="match status" value="1"/>
</dbReference>
<evidence type="ECO:0000256" key="3">
    <source>
        <dbReference type="ARBA" id="ARBA00017729"/>
    </source>
</evidence>
<accession>A0AAD5FLM7</accession>
<gene>
    <name evidence="11" type="ORF">C0J50_18787</name>
</gene>
<reference evidence="11" key="1">
    <citation type="submission" date="2018-07" db="EMBL/GenBank/DDBJ databases">
        <title>Comparative genomics of catfishes provides insights into carnivory and benthic adaptation.</title>
        <authorList>
            <person name="Zhang Y."/>
            <person name="Wang D."/>
            <person name="Peng Z."/>
            <person name="Zheng S."/>
            <person name="Shao F."/>
            <person name="Tao W."/>
        </authorList>
    </citation>
    <scope>NUCLEOTIDE SEQUENCE</scope>
    <source>
        <strain evidence="11">Chongqing</strain>
    </source>
</reference>
<evidence type="ECO:0000256" key="6">
    <source>
        <dbReference type="ARBA" id="ARBA00022927"/>
    </source>
</evidence>
<comment type="similarity">
    <text evidence="2 10">Belongs to the nucleoporin Nup85 family.</text>
</comment>
<evidence type="ECO:0000256" key="1">
    <source>
        <dbReference type="ARBA" id="ARBA00004567"/>
    </source>
</evidence>
<comment type="caution">
    <text evidence="11">The sequence shown here is derived from an EMBL/GenBank/DDBJ whole genome shotgun (WGS) entry which is preliminary data.</text>
</comment>
<dbReference type="GO" id="GO:0006406">
    <property type="term" value="P:mRNA export from nucleus"/>
    <property type="evidence" value="ECO:0007669"/>
    <property type="project" value="TreeGrafter"/>
</dbReference>
<dbReference type="Proteomes" id="UP001205998">
    <property type="component" value="Unassembled WGS sequence"/>
</dbReference>
<dbReference type="GO" id="GO:0031965">
    <property type="term" value="C:nuclear membrane"/>
    <property type="evidence" value="ECO:0007669"/>
    <property type="project" value="UniProtKB-UniRule"/>
</dbReference>
<dbReference type="GO" id="GO:0045893">
    <property type="term" value="P:positive regulation of DNA-templated transcription"/>
    <property type="evidence" value="ECO:0007669"/>
    <property type="project" value="TreeGrafter"/>
</dbReference>
<organism evidence="11 12">
    <name type="scientific">Silurus asotus</name>
    <name type="common">Amur catfish</name>
    <name type="synonym">Parasilurus asotus</name>
    <dbReference type="NCBI Taxonomy" id="30991"/>
    <lineage>
        <taxon>Eukaryota</taxon>
        <taxon>Metazoa</taxon>
        <taxon>Chordata</taxon>
        <taxon>Craniata</taxon>
        <taxon>Vertebrata</taxon>
        <taxon>Euteleostomi</taxon>
        <taxon>Actinopterygii</taxon>
        <taxon>Neopterygii</taxon>
        <taxon>Teleostei</taxon>
        <taxon>Ostariophysi</taxon>
        <taxon>Siluriformes</taxon>
        <taxon>Siluridae</taxon>
        <taxon>Silurus</taxon>
    </lineage>
</organism>
<comment type="function">
    <text evidence="10">Functions as a component of the nuclear pore complex (NPC).</text>
</comment>
<protein>
    <recommendedName>
        <fullName evidence="3 10">Nuclear pore complex protein Nup85</fullName>
    </recommendedName>
</protein>
<dbReference type="PANTHER" id="PTHR13373">
    <property type="entry name" value="FROUNT PROTEIN-RELATED"/>
    <property type="match status" value="1"/>
</dbReference>
<name>A0AAD5FLM7_SILAS</name>
<evidence type="ECO:0000256" key="7">
    <source>
        <dbReference type="ARBA" id="ARBA00023010"/>
    </source>
</evidence>
<keyword evidence="12" id="KW-1185">Reference proteome</keyword>
<evidence type="ECO:0000256" key="5">
    <source>
        <dbReference type="ARBA" id="ARBA00022816"/>
    </source>
</evidence>
<keyword evidence="10" id="KW-0472">Membrane</keyword>
<keyword evidence="9 10" id="KW-0539">Nucleus</keyword>
<dbReference type="EMBL" id="MU551630">
    <property type="protein sequence ID" value="KAI5621730.1"/>
    <property type="molecule type" value="Genomic_DNA"/>
</dbReference>
<dbReference type="GO" id="GO:0006606">
    <property type="term" value="P:protein import into nucleus"/>
    <property type="evidence" value="ECO:0007669"/>
    <property type="project" value="TreeGrafter"/>
</dbReference>
<keyword evidence="7 10" id="KW-0811">Translocation</keyword>
<keyword evidence="5 10" id="KW-0509">mRNA transport</keyword>
<evidence type="ECO:0000256" key="10">
    <source>
        <dbReference type="RuleBase" id="RU365073"/>
    </source>
</evidence>
<dbReference type="GO" id="GO:0017056">
    <property type="term" value="F:structural constituent of nuclear pore"/>
    <property type="evidence" value="ECO:0007669"/>
    <property type="project" value="TreeGrafter"/>
</dbReference>
<comment type="subcellular location">
    <subcellularLocation>
        <location evidence="1 10">Nucleus</location>
        <location evidence="1 10">Nuclear pore complex</location>
    </subcellularLocation>
</comment>
<evidence type="ECO:0000256" key="4">
    <source>
        <dbReference type="ARBA" id="ARBA00022448"/>
    </source>
</evidence>
<keyword evidence="6 10" id="KW-0653">Protein transport</keyword>